<feature type="compositionally biased region" description="Polar residues" evidence="4">
    <location>
        <begin position="52"/>
        <end position="69"/>
    </location>
</feature>
<reference evidence="6 7" key="1">
    <citation type="submission" date="2006-10" db="EMBL/GenBank/DDBJ databases">
        <title>The Genome Sequence of Batrachochytrium dendrobatidis JEL423.</title>
        <authorList>
            <consortium name="The Broad Institute Genome Sequencing Platform"/>
            <person name="Birren B."/>
            <person name="Lander E."/>
            <person name="Galagan J."/>
            <person name="Cuomo C."/>
            <person name="Devon K."/>
            <person name="Jaffe D."/>
            <person name="Butler J."/>
            <person name="Alvarez P."/>
            <person name="Gnerre S."/>
            <person name="Grabherr M."/>
            <person name="Kleber M."/>
            <person name="Mauceli E."/>
            <person name="Brockman W."/>
            <person name="Young S."/>
            <person name="LaButti K."/>
            <person name="Sykes S."/>
            <person name="DeCaprio D."/>
            <person name="Crawford M."/>
            <person name="Koehrsen M."/>
            <person name="Engels R."/>
            <person name="Montgomery P."/>
            <person name="Pearson M."/>
            <person name="Howarth C."/>
            <person name="Larson L."/>
            <person name="White J."/>
            <person name="O'Leary S."/>
            <person name="Kodira C."/>
            <person name="Zeng Q."/>
            <person name="Yandava C."/>
            <person name="Alvarado L."/>
            <person name="Longcore J."/>
            <person name="James T."/>
        </authorList>
    </citation>
    <scope>NUCLEOTIDE SEQUENCE [LARGE SCALE GENOMIC DNA]</scope>
    <source>
        <strain evidence="6 7">JEL423</strain>
    </source>
</reference>
<feature type="region of interest" description="Disordered" evidence="4">
    <location>
        <begin position="340"/>
        <end position="430"/>
    </location>
</feature>
<evidence type="ECO:0000256" key="1">
    <source>
        <dbReference type="ARBA" id="ARBA00010126"/>
    </source>
</evidence>
<dbReference type="InterPro" id="IPR018612">
    <property type="entry name" value="NSRP1_N"/>
</dbReference>
<sequence length="430" mass="49049">MSGKPLQFGLNVSKTSKPLAVSGGKLSFTLGRKKVANPLAGQERDSDEEQNDTSATITTIQDFDSVGSNSHDRLDNGADATRIAAAEERERNRLASKLEQQRVNAELRAIQAKQVAAVEIAEQLAKESDPTLFDYDTAYDYLKEASLIKQRQRDGANDDSIRKKPRYIEALLSASSKRKIELERAEERKIQREREEDGDKFGEKDMFVTEAYLQRKEELRKIEEEEKRKEETEANNRDMTGFYKNILERQEADAVDLAKIAALAAQNINDDTGKHKLTLLDEALETERLERERQRQILESGNIIMNDFDEIVDKRQLLAGGLNLTVKTLKQIELERKESEERKELELKAKQSRDAEQRAQRVRAQRAREQANRSAKASLQQQEQKKQEAAEEAEQNKARLEVMAASKVSDIQVQSARDRYLARKKADESK</sequence>
<dbReference type="GO" id="GO:0000381">
    <property type="term" value="P:regulation of alternative mRNA splicing, via spliceosome"/>
    <property type="evidence" value="ECO:0007669"/>
    <property type="project" value="InterPro"/>
</dbReference>
<feature type="compositionally biased region" description="Basic and acidic residues" evidence="4">
    <location>
        <begin position="340"/>
        <end position="359"/>
    </location>
</feature>
<dbReference type="Proteomes" id="UP000077115">
    <property type="component" value="Unassembled WGS sequence"/>
</dbReference>
<dbReference type="STRING" id="403673.A0A177WBY8"/>
<evidence type="ECO:0000256" key="3">
    <source>
        <dbReference type="SAM" id="Coils"/>
    </source>
</evidence>
<proteinExistence type="inferred from homology"/>
<feature type="region of interest" description="Disordered" evidence="4">
    <location>
        <begin position="35"/>
        <end position="78"/>
    </location>
</feature>
<feature type="compositionally biased region" description="Basic and acidic residues" evidence="4">
    <location>
        <begin position="383"/>
        <end position="400"/>
    </location>
</feature>
<evidence type="ECO:0000256" key="4">
    <source>
        <dbReference type="SAM" id="MobiDB-lite"/>
    </source>
</evidence>
<keyword evidence="2 3" id="KW-0175">Coiled coil</keyword>
<reference evidence="6 7" key="2">
    <citation type="submission" date="2016-05" db="EMBL/GenBank/DDBJ databases">
        <title>Lineage-specific infection strategies underlie the spectrum of fungal disease in amphibians.</title>
        <authorList>
            <person name="Cuomo C.A."/>
            <person name="Farrer R.A."/>
            <person name="James T."/>
            <person name="Longcore J."/>
            <person name="Birren B."/>
        </authorList>
    </citation>
    <scope>NUCLEOTIDE SEQUENCE [LARGE SCALE GENOMIC DNA]</scope>
    <source>
        <strain evidence="6 7">JEL423</strain>
    </source>
</reference>
<dbReference type="AlphaFoldDB" id="A0A177WBY8"/>
<feature type="compositionally biased region" description="Low complexity" evidence="4">
    <location>
        <begin position="372"/>
        <end position="382"/>
    </location>
</feature>
<name>A0A177WBY8_BATDL</name>
<comment type="similarity">
    <text evidence="1">Belongs to the NSRP1 family.</text>
</comment>
<evidence type="ECO:0000259" key="5">
    <source>
        <dbReference type="Pfam" id="PF09745"/>
    </source>
</evidence>
<feature type="coiled-coil region" evidence="3">
    <location>
        <begin position="208"/>
        <end position="235"/>
    </location>
</feature>
<dbReference type="eggNOG" id="KOG2117">
    <property type="taxonomic scope" value="Eukaryota"/>
</dbReference>
<feature type="compositionally biased region" description="Basic and acidic residues" evidence="4">
    <location>
        <begin position="416"/>
        <end position="430"/>
    </location>
</feature>
<gene>
    <name evidence="6" type="ORF">BDEG_21297</name>
</gene>
<dbReference type="InterPro" id="IPR053246">
    <property type="entry name" value="NS_splicing_regulatory_protein"/>
</dbReference>
<feature type="domain" description="Nuclear speckle splicing regulatory protein 1 N-terminal" evidence="5">
    <location>
        <begin position="122"/>
        <end position="239"/>
    </location>
</feature>
<feature type="coiled-coil region" evidence="3">
    <location>
        <begin position="84"/>
        <end position="115"/>
    </location>
</feature>
<organism evidence="6 7">
    <name type="scientific">Batrachochytrium dendrobatidis (strain JEL423)</name>
    <dbReference type="NCBI Taxonomy" id="403673"/>
    <lineage>
        <taxon>Eukaryota</taxon>
        <taxon>Fungi</taxon>
        <taxon>Fungi incertae sedis</taxon>
        <taxon>Chytridiomycota</taxon>
        <taxon>Chytridiomycota incertae sedis</taxon>
        <taxon>Chytridiomycetes</taxon>
        <taxon>Rhizophydiales</taxon>
        <taxon>Rhizophydiales incertae sedis</taxon>
        <taxon>Batrachochytrium</taxon>
    </lineage>
</organism>
<dbReference type="PANTHER" id="PTHR47845">
    <property type="entry name" value="NUCLEAR SPECKLE SPLICING REGULATORY PROTEIN 1 HOMOLOG"/>
    <property type="match status" value="1"/>
</dbReference>
<accession>A0A177WBY8</accession>
<dbReference type="Pfam" id="PF09745">
    <property type="entry name" value="NSRP1_N"/>
    <property type="match status" value="1"/>
</dbReference>
<evidence type="ECO:0000313" key="6">
    <source>
        <dbReference type="EMBL" id="OAJ37252.1"/>
    </source>
</evidence>
<dbReference type="OrthoDB" id="446635at2759"/>
<dbReference type="PANTHER" id="PTHR47845:SF1">
    <property type="entry name" value="NUCLEAR SPECKLE SPLICING REGULATORY PROTEIN 1 HOMOLOG"/>
    <property type="match status" value="1"/>
</dbReference>
<evidence type="ECO:0000256" key="2">
    <source>
        <dbReference type="ARBA" id="ARBA00023054"/>
    </source>
</evidence>
<evidence type="ECO:0000313" key="7">
    <source>
        <dbReference type="Proteomes" id="UP000077115"/>
    </source>
</evidence>
<dbReference type="VEuPathDB" id="FungiDB:BDEG_21297"/>
<dbReference type="EMBL" id="DS022300">
    <property type="protein sequence ID" value="OAJ37252.1"/>
    <property type="molecule type" value="Genomic_DNA"/>
</dbReference>
<protein>
    <recommendedName>
        <fullName evidence="5">Nuclear speckle splicing regulatory protein 1 N-terminal domain-containing protein</fullName>
    </recommendedName>
</protein>